<protein>
    <submittedName>
        <fullName evidence="2">Uncharacterized protein</fullName>
    </submittedName>
</protein>
<evidence type="ECO:0000313" key="3">
    <source>
        <dbReference type="Proteomes" id="UP000058925"/>
    </source>
</evidence>
<keyword evidence="1" id="KW-0472">Membrane</keyword>
<sequence length="71" mass="8260">MWLWVWAMLLLFARLRGVIVLVLHYDTVQLGPELIIRFLVLILITKTIKVNAYNKENVHSSSIKLSNTCLH</sequence>
<keyword evidence="1" id="KW-1133">Transmembrane helix</keyword>
<dbReference type="EMBL" id="CP012850">
    <property type="protein sequence ID" value="ALI37778.1"/>
    <property type="molecule type" value="Genomic_DNA"/>
</dbReference>
<organism evidence="2 3">
    <name type="scientific">Candidatus Nitrosocosmicus oleophilus</name>
    <dbReference type="NCBI Taxonomy" id="1353260"/>
    <lineage>
        <taxon>Archaea</taxon>
        <taxon>Nitrososphaerota</taxon>
        <taxon>Nitrososphaeria</taxon>
        <taxon>Nitrososphaerales</taxon>
        <taxon>Nitrososphaeraceae</taxon>
        <taxon>Candidatus Nitrosocosmicus</taxon>
    </lineage>
</organism>
<proteinExistence type="predicted"/>
<gene>
    <name evidence="2" type="ORF">NMY3_03596</name>
</gene>
<evidence type="ECO:0000313" key="2">
    <source>
        <dbReference type="EMBL" id="ALI37778.1"/>
    </source>
</evidence>
<keyword evidence="3" id="KW-1185">Reference proteome</keyword>
<feature type="transmembrane region" description="Helical" evidence="1">
    <location>
        <begin position="27"/>
        <end position="45"/>
    </location>
</feature>
<evidence type="ECO:0000256" key="1">
    <source>
        <dbReference type="SAM" id="Phobius"/>
    </source>
</evidence>
<reference evidence="3" key="1">
    <citation type="submission" date="2015-10" db="EMBL/GenBank/DDBJ databases">
        <title>Niche specialization of a soil ammonia-oxidizing archaeon, Candidatus Nitrosocosmicus oleophilus.</title>
        <authorList>
            <person name="Jung M.-Y."/>
            <person name="Rhee S.-K."/>
        </authorList>
    </citation>
    <scope>NUCLEOTIDE SEQUENCE [LARGE SCALE GENOMIC DNA]</scope>
    <source>
        <strain evidence="3">MY3</strain>
    </source>
</reference>
<accession>A0A654M218</accession>
<dbReference type="Proteomes" id="UP000058925">
    <property type="component" value="Chromosome"/>
</dbReference>
<keyword evidence="1" id="KW-0812">Transmembrane</keyword>
<name>A0A654M218_9ARCH</name>
<dbReference type="AlphaFoldDB" id="A0A654M218"/>
<dbReference type="KEGG" id="taa:NMY3_03596"/>